<gene>
    <name evidence="2" type="ORF">RFI_24184</name>
</gene>
<organism evidence="2 3">
    <name type="scientific">Reticulomyxa filosa</name>
    <dbReference type="NCBI Taxonomy" id="46433"/>
    <lineage>
        <taxon>Eukaryota</taxon>
        <taxon>Sar</taxon>
        <taxon>Rhizaria</taxon>
        <taxon>Retaria</taxon>
        <taxon>Foraminifera</taxon>
        <taxon>Monothalamids</taxon>
        <taxon>Reticulomyxidae</taxon>
        <taxon>Reticulomyxa</taxon>
    </lineage>
</organism>
<sequence>MFFFLLKKETSTNKKLLKGLKRDKTAQTASQKVQTKSKGLESEQQLLQQDVADKQRDNEITRFKLLKHFYKSESKSEESEEGTWGKWATDISIVSEKAEVYPVLRPKLRQNRMGRVLMDHVPMMVGNELLLPTSSNSKDTAAINHKKYLSTISLRQYLQNINEYLSSDIVNPNATDADEKDVNEEEEEEEEKRSSIKSSTSKTKQNKYQFQLLCDANNGNIANANNSPIVDDNYVLVQKQCAVIDVADQSHRFNPIYHQKNVTKNTRAVFVLIATSFGTSAQVLEGLYK</sequence>
<reference evidence="2 3" key="1">
    <citation type="journal article" date="2013" name="Curr. Biol.">
        <title>The Genome of the Foraminiferan Reticulomyxa filosa.</title>
        <authorList>
            <person name="Glockner G."/>
            <person name="Hulsmann N."/>
            <person name="Schleicher M."/>
            <person name="Noegel A.A."/>
            <person name="Eichinger L."/>
            <person name="Gallinger C."/>
            <person name="Pawlowski J."/>
            <person name="Sierra R."/>
            <person name="Euteneuer U."/>
            <person name="Pillet L."/>
            <person name="Moustafa A."/>
            <person name="Platzer M."/>
            <person name="Groth M."/>
            <person name="Szafranski K."/>
            <person name="Schliwa M."/>
        </authorList>
    </citation>
    <scope>NUCLEOTIDE SEQUENCE [LARGE SCALE GENOMIC DNA]</scope>
</reference>
<evidence type="ECO:0000313" key="2">
    <source>
        <dbReference type="EMBL" id="ETO13192.1"/>
    </source>
</evidence>
<accession>X6MIC1</accession>
<evidence type="ECO:0000313" key="3">
    <source>
        <dbReference type="Proteomes" id="UP000023152"/>
    </source>
</evidence>
<comment type="caution">
    <text evidence="2">The sequence shown here is derived from an EMBL/GenBank/DDBJ whole genome shotgun (WGS) entry which is preliminary data.</text>
</comment>
<dbReference type="AlphaFoldDB" id="X6MIC1"/>
<keyword evidence="3" id="KW-1185">Reference proteome</keyword>
<dbReference type="EMBL" id="ASPP01020764">
    <property type="protein sequence ID" value="ETO13192.1"/>
    <property type="molecule type" value="Genomic_DNA"/>
</dbReference>
<feature type="region of interest" description="Disordered" evidence="1">
    <location>
        <begin position="169"/>
        <end position="202"/>
    </location>
</feature>
<evidence type="ECO:0000256" key="1">
    <source>
        <dbReference type="SAM" id="MobiDB-lite"/>
    </source>
</evidence>
<dbReference type="Proteomes" id="UP000023152">
    <property type="component" value="Unassembled WGS sequence"/>
</dbReference>
<name>X6MIC1_RETFI</name>
<feature type="compositionally biased region" description="Acidic residues" evidence="1">
    <location>
        <begin position="176"/>
        <end position="190"/>
    </location>
</feature>
<protein>
    <submittedName>
        <fullName evidence="2">Uncharacterized protein</fullName>
    </submittedName>
</protein>
<proteinExistence type="predicted"/>